<dbReference type="InterPro" id="IPR036638">
    <property type="entry name" value="HLH_DNA-bd_sf"/>
</dbReference>
<dbReference type="Proteomes" id="UP001303324">
    <property type="component" value="Chromosome"/>
</dbReference>
<evidence type="ECO:0000313" key="1">
    <source>
        <dbReference type="EMBL" id="WNF23492.1"/>
    </source>
</evidence>
<dbReference type="Gene3D" id="4.10.280.10">
    <property type="entry name" value="Helix-loop-helix DNA-binding domain"/>
    <property type="match status" value="1"/>
</dbReference>
<evidence type="ECO:0000313" key="2">
    <source>
        <dbReference type="Proteomes" id="UP001303324"/>
    </source>
</evidence>
<proteinExistence type="predicted"/>
<dbReference type="EMBL" id="CP134494">
    <property type="protein sequence ID" value="WNF23492.1"/>
    <property type="molecule type" value="Genomic_DNA"/>
</dbReference>
<protein>
    <submittedName>
        <fullName evidence="1">Aspartyl-phosphate phosphatase Spo0E family protein</fullName>
    </submittedName>
</protein>
<dbReference type="RefSeq" id="WP_311073832.1">
    <property type="nucleotide sequence ID" value="NZ_CP134494.1"/>
</dbReference>
<reference evidence="1 2" key="1">
    <citation type="submission" date="2023-09" db="EMBL/GenBank/DDBJ databases">
        <title>Microbial mechanism of fulvic acid promoting antimony reduction mineralization in rice fields.</title>
        <authorList>
            <person name="Chen G."/>
            <person name="Lan J."/>
        </authorList>
    </citation>
    <scope>NUCLEOTIDE SEQUENCE [LARGE SCALE GENOMIC DNA]</scope>
    <source>
        <strain evidence="1 2">PS1</strain>
    </source>
</reference>
<dbReference type="InterPro" id="IPR018540">
    <property type="entry name" value="Spo0E-like"/>
</dbReference>
<dbReference type="Pfam" id="PF09388">
    <property type="entry name" value="SpoOE-like"/>
    <property type="match status" value="1"/>
</dbReference>
<organism evidence="1 2">
    <name type="scientific">Mesobacillus jeotgali</name>
    <dbReference type="NCBI Taxonomy" id="129985"/>
    <lineage>
        <taxon>Bacteria</taxon>
        <taxon>Bacillati</taxon>
        <taxon>Bacillota</taxon>
        <taxon>Bacilli</taxon>
        <taxon>Bacillales</taxon>
        <taxon>Bacillaceae</taxon>
        <taxon>Mesobacillus</taxon>
    </lineage>
</organism>
<dbReference type="SUPFAM" id="SSF140500">
    <property type="entry name" value="BAS1536-like"/>
    <property type="match status" value="1"/>
</dbReference>
<name>A0ABY9VP23_9BACI</name>
<sequence length="59" mass="7014">MTKENLIEETRRKMIISIKENGYLNKKTIELSQELDVYILEQQKFGMELLRKKRGKSLG</sequence>
<keyword evidence="2" id="KW-1185">Reference proteome</keyword>
<dbReference type="InterPro" id="IPR037208">
    <property type="entry name" value="Spo0E-like_sf"/>
</dbReference>
<accession>A0ABY9VP23</accession>
<gene>
    <name evidence="1" type="ORF">RH061_02980</name>
</gene>